<dbReference type="EMBL" id="LT838272">
    <property type="protein sequence ID" value="SMB99349.1"/>
    <property type="molecule type" value="Genomic_DNA"/>
</dbReference>
<dbReference type="InterPro" id="IPR029052">
    <property type="entry name" value="Metallo-depent_PP-like"/>
</dbReference>
<reference evidence="1 2" key="1">
    <citation type="submission" date="2017-04" db="EMBL/GenBank/DDBJ databases">
        <authorList>
            <person name="Afonso C.L."/>
            <person name="Miller P.J."/>
            <person name="Scott M.A."/>
            <person name="Spackman E."/>
            <person name="Goraichik I."/>
            <person name="Dimitrov K.M."/>
            <person name="Suarez D.L."/>
            <person name="Swayne D.E."/>
        </authorList>
    </citation>
    <scope>NUCLEOTIDE SEQUENCE [LARGE SCALE GENOMIC DNA]</scope>
    <source>
        <strain evidence="1 2">ToBE</strain>
    </source>
</reference>
<proteinExistence type="predicted"/>
<sequence>MTRIFFATDVHGSEVCWKKFINAGKFYQAEVLILGGDITGKALVPIVSIPGKKYKVSFLEQQMTIKEGQLEEMESLIRNRGYYPLVVSEEEYQELCRDPALVKKRFEGLVLQTAERWLEYAEARLKEWGIDCYICPGNDDMFEVDEVFKKGKRVKVAEGKVVEINRRWLMVSTGWTNPTPWQTYRECSEEELHVRLENIVQQLDTSLEYAIFNFHAPPYQSGLDEAPELDAMLRPKYAGRSLVPVGSKAVRVIVEKYQPPLGLFGHIHEGKGIKRLGKTLCINPGSSYEQGILLGCLIDLDDTGIKKYLLTSG</sequence>
<dbReference type="SUPFAM" id="SSF56300">
    <property type="entry name" value="Metallo-dependent phosphatases"/>
    <property type="match status" value="1"/>
</dbReference>
<dbReference type="Gene3D" id="3.60.21.10">
    <property type="match status" value="1"/>
</dbReference>
<dbReference type="RefSeq" id="WP_084666549.1">
    <property type="nucleotide sequence ID" value="NZ_LT838272.1"/>
</dbReference>
<dbReference type="PANTHER" id="PTHR37523:SF1">
    <property type="entry name" value="CALCINEURIN-LIKE PHOSPHOESTERASE DOMAIN-CONTAINING PROTEIN"/>
    <property type="match status" value="1"/>
</dbReference>
<dbReference type="OrthoDB" id="332939at2"/>
<organism evidence="1 2">
    <name type="scientific">Thermanaeromonas toyohensis ToBE</name>
    <dbReference type="NCBI Taxonomy" id="698762"/>
    <lineage>
        <taxon>Bacteria</taxon>
        <taxon>Bacillati</taxon>
        <taxon>Bacillota</taxon>
        <taxon>Clostridia</taxon>
        <taxon>Neomoorellales</taxon>
        <taxon>Neomoorellaceae</taxon>
        <taxon>Thermanaeromonas</taxon>
    </lineage>
</organism>
<keyword evidence="2" id="KW-1185">Reference proteome</keyword>
<evidence type="ECO:0000313" key="2">
    <source>
        <dbReference type="Proteomes" id="UP000192569"/>
    </source>
</evidence>
<dbReference type="STRING" id="698762.SAMN00808754_2863"/>
<dbReference type="PANTHER" id="PTHR37523">
    <property type="entry name" value="METALLOPHOSPHOESTERASE"/>
    <property type="match status" value="1"/>
</dbReference>
<name>A0A1W1W145_9FIRM</name>
<evidence type="ECO:0000313" key="1">
    <source>
        <dbReference type="EMBL" id="SMB99349.1"/>
    </source>
</evidence>
<dbReference type="Proteomes" id="UP000192569">
    <property type="component" value="Chromosome I"/>
</dbReference>
<accession>A0A1W1W145</accession>
<gene>
    <name evidence="1" type="ORF">SAMN00808754_2863</name>
</gene>
<dbReference type="AlphaFoldDB" id="A0A1W1W145"/>
<protein>
    <submittedName>
        <fullName evidence="1">Uncharacterized protein</fullName>
    </submittedName>
</protein>